<dbReference type="Pfam" id="PF09671">
    <property type="entry name" value="Spore_GerQ"/>
    <property type="match status" value="1"/>
</dbReference>
<name>A0ABR8X888_9BACL</name>
<sequence>MKGCFWLVYYWSPSGQRQQGFPQTQFGQQQFYPQTGQQFFPQPPPPVSVPSGATMPQTGVTGAAVRGEESYIENILRLNRGKPATFHFTVPTATGGGNGNTVTVRGVVEAAGRDHAIIRELQTNHRYLFPMIYFDYAEFDEEVAYFNQTPGATDR</sequence>
<keyword evidence="1" id="KW-0946">Virion</keyword>
<gene>
    <name evidence="1" type="ORF">H9636_02520</name>
</gene>
<keyword evidence="1" id="KW-0167">Capsid protein</keyword>
<proteinExistence type="predicted"/>
<reference evidence="1 2" key="1">
    <citation type="submission" date="2020-08" db="EMBL/GenBank/DDBJ databases">
        <title>A Genomic Blueprint of the Chicken Gut Microbiome.</title>
        <authorList>
            <person name="Gilroy R."/>
            <person name="Ravi A."/>
            <person name="Getino M."/>
            <person name="Pursley I."/>
            <person name="Horton D.L."/>
            <person name="Alikhan N.-F."/>
            <person name="Baker D."/>
            <person name="Gharbi K."/>
            <person name="Hall N."/>
            <person name="Watson M."/>
            <person name="Adriaenssens E.M."/>
            <person name="Foster-Nyarko E."/>
            <person name="Jarju S."/>
            <person name="Secka A."/>
            <person name="Antonio M."/>
            <person name="Oren A."/>
            <person name="Chaudhuri R."/>
            <person name="La Ragione R.M."/>
            <person name="Hildebrand F."/>
            <person name="Pallen M.J."/>
        </authorList>
    </citation>
    <scope>NUCLEOTIDE SEQUENCE [LARGE SCALE GENOMIC DNA]</scope>
    <source>
        <strain evidence="1 2">Re31</strain>
    </source>
</reference>
<dbReference type="EMBL" id="JACSQA010000002">
    <property type="protein sequence ID" value="MBD8025524.1"/>
    <property type="molecule type" value="Genomic_DNA"/>
</dbReference>
<comment type="caution">
    <text evidence="1">The sequence shown here is derived from an EMBL/GenBank/DDBJ whole genome shotgun (WGS) entry which is preliminary data.</text>
</comment>
<organism evidence="1 2">
    <name type="scientific">Ureibacillus galli</name>
    <dbReference type="NCBI Taxonomy" id="2762222"/>
    <lineage>
        <taxon>Bacteria</taxon>
        <taxon>Bacillati</taxon>
        <taxon>Bacillota</taxon>
        <taxon>Bacilli</taxon>
        <taxon>Bacillales</taxon>
        <taxon>Caryophanaceae</taxon>
        <taxon>Ureibacillus</taxon>
    </lineage>
</organism>
<evidence type="ECO:0000313" key="1">
    <source>
        <dbReference type="EMBL" id="MBD8025524.1"/>
    </source>
</evidence>
<keyword evidence="2" id="KW-1185">Reference proteome</keyword>
<evidence type="ECO:0000313" key="2">
    <source>
        <dbReference type="Proteomes" id="UP000640930"/>
    </source>
</evidence>
<accession>A0ABR8X888</accession>
<dbReference type="InterPro" id="IPR014099">
    <property type="entry name" value="Spore_coat_GerQ"/>
</dbReference>
<dbReference type="Proteomes" id="UP000640930">
    <property type="component" value="Unassembled WGS sequence"/>
</dbReference>
<protein>
    <submittedName>
        <fullName evidence="1">Spore coat protein GerQ</fullName>
    </submittedName>
</protein>